<feature type="region of interest" description="Disordered" evidence="1">
    <location>
        <begin position="334"/>
        <end position="516"/>
    </location>
</feature>
<dbReference type="HOGENOM" id="CLU_495188_0_0_1"/>
<dbReference type="InParanoid" id="A0A067LSH4"/>
<accession>A0A067LSH4</accession>
<evidence type="ECO:0000256" key="1">
    <source>
        <dbReference type="SAM" id="MobiDB-lite"/>
    </source>
</evidence>
<dbReference type="AlphaFoldDB" id="A0A067LSH4"/>
<feature type="compositionally biased region" description="Low complexity" evidence="1">
    <location>
        <begin position="469"/>
        <end position="510"/>
    </location>
</feature>
<protein>
    <submittedName>
        <fullName evidence="2">Uncharacterized protein</fullName>
    </submittedName>
</protein>
<evidence type="ECO:0000313" key="2">
    <source>
        <dbReference type="EMBL" id="KDQ05994.1"/>
    </source>
</evidence>
<gene>
    <name evidence="2" type="ORF">BOTBODRAFT_49613</name>
</gene>
<proteinExistence type="predicted"/>
<dbReference type="EMBL" id="KL198164">
    <property type="protein sequence ID" value="KDQ05994.1"/>
    <property type="molecule type" value="Genomic_DNA"/>
</dbReference>
<name>A0A067LSH4_BOTB1</name>
<dbReference type="Proteomes" id="UP000027195">
    <property type="component" value="Unassembled WGS sequence"/>
</dbReference>
<sequence length="550" mass="59292">MAIHRVCQKDGGCPSNCTKFRELSNNRCICKTCRHRSRDHVAQPAATPTSGTQQSLKMVTEIWNSAKAQNARDSGKPKVALARLGAKATDSAGKLKAAVEKQMAGETRPKNPSKTKGAKPVVSISRIIIVHDGPNSEGKYWANLSTTQRKQTAIDTGIAQSSFKRLISRAKCTADEVTVYLRYGLARTSNDEKLYVDPRWTEDEFTAILELAFPQAHLAAKAQRSKLPIWRMLVPTGQRLQETTLPLTGATIVESFGDRRLACHDICLVTRQAIKKEMYQTWPKPAIPWVDCVKQSIGVRPEAATKSTTSAVRCWATELVDSESDGENFDLDVSLDEEDEDSADNDDNDDSDGEGSDDSSGSSDSAEEDDEGVQRPPSPQTYTGKGKGKAAASPQRSQRQSTSGPSAAKQKAMARPPPPATTPSPPPMKRRKELSPPIVISSDGDELPQSQPQPATRPRPKPRPRFGQSTTAATASSSTTSTPGASSSAASSSAHLAATSSEPPAATSSAHMPAPSNIQEASYILTAMDYMDLTYDTSANYLGENPYARK</sequence>
<evidence type="ECO:0000313" key="3">
    <source>
        <dbReference type="Proteomes" id="UP000027195"/>
    </source>
</evidence>
<feature type="compositionally biased region" description="Acidic residues" evidence="1">
    <location>
        <begin position="334"/>
        <end position="357"/>
    </location>
</feature>
<organism evidence="2 3">
    <name type="scientific">Botryobasidium botryosum (strain FD-172 SS1)</name>
    <dbReference type="NCBI Taxonomy" id="930990"/>
    <lineage>
        <taxon>Eukaryota</taxon>
        <taxon>Fungi</taxon>
        <taxon>Dikarya</taxon>
        <taxon>Basidiomycota</taxon>
        <taxon>Agaricomycotina</taxon>
        <taxon>Agaricomycetes</taxon>
        <taxon>Cantharellales</taxon>
        <taxon>Botryobasidiaceae</taxon>
        <taxon>Botryobasidium</taxon>
    </lineage>
</organism>
<feature type="compositionally biased region" description="Pro residues" evidence="1">
    <location>
        <begin position="415"/>
        <end position="427"/>
    </location>
</feature>
<keyword evidence="3" id="KW-1185">Reference proteome</keyword>
<reference evidence="3" key="1">
    <citation type="journal article" date="2014" name="Proc. Natl. Acad. Sci. U.S.A.">
        <title>Extensive sampling of basidiomycete genomes demonstrates inadequacy of the white-rot/brown-rot paradigm for wood decay fungi.</title>
        <authorList>
            <person name="Riley R."/>
            <person name="Salamov A.A."/>
            <person name="Brown D.W."/>
            <person name="Nagy L.G."/>
            <person name="Floudas D."/>
            <person name="Held B.W."/>
            <person name="Levasseur A."/>
            <person name="Lombard V."/>
            <person name="Morin E."/>
            <person name="Otillar R."/>
            <person name="Lindquist E.A."/>
            <person name="Sun H."/>
            <person name="LaButti K.M."/>
            <person name="Schmutz J."/>
            <person name="Jabbour D."/>
            <person name="Luo H."/>
            <person name="Baker S.E."/>
            <person name="Pisabarro A.G."/>
            <person name="Walton J.D."/>
            <person name="Blanchette R.A."/>
            <person name="Henrissat B."/>
            <person name="Martin F."/>
            <person name="Cullen D."/>
            <person name="Hibbett D.S."/>
            <person name="Grigoriev I.V."/>
        </authorList>
    </citation>
    <scope>NUCLEOTIDE SEQUENCE [LARGE SCALE GENOMIC DNA]</scope>
    <source>
        <strain evidence="3">FD-172 SS1</strain>
    </source>
</reference>
<feature type="compositionally biased region" description="Polar residues" evidence="1">
    <location>
        <begin position="394"/>
        <end position="405"/>
    </location>
</feature>